<dbReference type="InterPro" id="IPR011991">
    <property type="entry name" value="ArsR-like_HTH"/>
</dbReference>
<reference evidence="2 3" key="1">
    <citation type="submission" date="2017-09" db="EMBL/GenBank/DDBJ databases">
        <title>The Catabolism of 3,6-Dichlorosalicylic acid is Initiated by the Cytochrome P450 Monooxygenase DsmABC in Rhizorhabdus dicambivorans Ndbn-20.</title>
        <authorList>
            <person name="Na L."/>
        </authorList>
    </citation>
    <scope>NUCLEOTIDE SEQUENCE [LARGE SCALE GENOMIC DNA]</scope>
    <source>
        <strain evidence="2 3">Ndbn-20m</strain>
    </source>
</reference>
<dbReference type="GO" id="GO:0003700">
    <property type="term" value="F:DNA-binding transcription factor activity"/>
    <property type="evidence" value="ECO:0007669"/>
    <property type="project" value="InterPro"/>
</dbReference>
<evidence type="ECO:0000313" key="3">
    <source>
        <dbReference type="Proteomes" id="UP000218934"/>
    </source>
</evidence>
<proteinExistence type="predicted"/>
<dbReference type="PROSITE" id="PS50995">
    <property type="entry name" value="HTH_MARR_2"/>
    <property type="match status" value="1"/>
</dbReference>
<dbReference type="OrthoDB" id="582199at2"/>
<evidence type="ECO:0000313" key="2">
    <source>
        <dbReference type="EMBL" id="PCE39926.1"/>
    </source>
</evidence>
<dbReference type="Gene3D" id="1.10.10.10">
    <property type="entry name" value="Winged helix-like DNA-binding domain superfamily/Winged helix DNA-binding domain"/>
    <property type="match status" value="1"/>
</dbReference>
<dbReference type="RefSeq" id="WP_009824040.1">
    <property type="nucleotide sequence ID" value="NZ_CP023451.1"/>
</dbReference>
<dbReference type="AlphaFoldDB" id="A0A2A4FQH3"/>
<dbReference type="InterPro" id="IPR036388">
    <property type="entry name" value="WH-like_DNA-bd_sf"/>
</dbReference>
<sequence length="164" mass="18413">MEPQEVHLRALATAFGWTWYRMRRLIDAHLASQGASMARLKLLVYLAEQPSRSTDIASFFDQAPRTVTQAIDWLEQNGLVTRSPVEEDRRVKLVEITDAGRAMLEQALPLYDGIVAKTFGSLTAEELEALDRAILHLDKVVDQLETQAGFRQGRVPTLKAHNDG</sequence>
<dbReference type="InterPro" id="IPR039422">
    <property type="entry name" value="MarR/SlyA-like"/>
</dbReference>
<gene>
    <name evidence="2" type="ORF">COO09_22975</name>
</gene>
<keyword evidence="3" id="KW-1185">Reference proteome</keyword>
<dbReference type="EMBL" id="NWUF01000040">
    <property type="protein sequence ID" value="PCE39926.1"/>
    <property type="molecule type" value="Genomic_DNA"/>
</dbReference>
<dbReference type="KEGG" id="rdi:CMV14_24585"/>
<dbReference type="Pfam" id="PF01047">
    <property type="entry name" value="MarR"/>
    <property type="match status" value="1"/>
</dbReference>
<dbReference type="GO" id="GO:0006950">
    <property type="term" value="P:response to stress"/>
    <property type="evidence" value="ECO:0007669"/>
    <property type="project" value="TreeGrafter"/>
</dbReference>
<dbReference type="SUPFAM" id="SSF46785">
    <property type="entry name" value="Winged helix' DNA-binding domain"/>
    <property type="match status" value="1"/>
</dbReference>
<dbReference type="SMART" id="SM00347">
    <property type="entry name" value="HTH_MARR"/>
    <property type="match status" value="1"/>
</dbReference>
<dbReference type="Proteomes" id="UP000218934">
    <property type="component" value="Unassembled WGS sequence"/>
</dbReference>
<accession>A0A2A4FQH3</accession>
<evidence type="ECO:0000259" key="1">
    <source>
        <dbReference type="PROSITE" id="PS50995"/>
    </source>
</evidence>
<name>A0A2A4FQH3_9SPHN</name>
<dbReference type="PANTHER" id="PTHR33164:SF43">
    <property type="entry name" value="HTH-TYPE TRANSCRIPTIONAL REPRESSOR YETL"/>
    <property type="match status" value="1"/>
</dbReference>
<protein>
    <submittedName>
        <fullName evidence="2">MarR family transcriptional regulator</fullName>
    </submittedName>
</protein>
<organism evidence="2 3">
    <name type="scientific">Rhizorhabdus dicambivorans</name>
    <dbReference type="NCBI Taxonomy" id="1850238"/>
    <lineage>
        <taxon>Bacteria</taxon>
        <taxon>Pseudomonadati</taxon>
        <taxon>Pseudomonadota</taxon>
        <taxon>Alphaproteobacteria</taxon>
        <taxon>Sphingomonadales</taxon>
        <taxon>Sphingomonadaceae</taxon>
        <taxon>Rhizorhabdus</taxon>
    </lineage>
</organism>
<dbReference type="InterPro" id="IPR036390">
    <property type="entry name" value="WH_DNA-bd_sf"/>
</dbReference>
<comment type="caution">
    <text evidence="2">The sequence shown here is derived from an EMBL/GenBank/DDBJ whole genome shotgun (WGS) entry which is preliminary data.</text>
</comment>
<feature type="domain" description="HTH marR-type" evidence="1">
    <location>
        <begin position="1"/>
        <end position="139"/>
    </location>
</feature>
<dbReference type="PANTHER" id="PTHR33164">
    <property type="entry name" value="TRANSCRIPTIONAL REGULATOR, MARR FAMILY"/>
    <property type="match status" value="1"/>
</dbReference>
<dbReference type="CDD" id="cd00090">
    <property type="entry name" value="HTH_ARSR"/>
    <property type="match status" value="1"/>
</dbReference>
<dbReference type="InterPro" id="IPR000835">
    <property type="entry name" value="HTH_MarR-typ"/>
</dbReference>